<gene>
    <name evidence="1" type="ORF">LOK49_LG11G02545</name>
</gene>
<protein>
    <submittedName>
        <fullName evidence="1">Uncharacterized protein</fullName>
    </submittedName>
</protein>
<reference evidence="1 2" key="1">
    <citation type="journal article" date="2022" name="Plant J.">
        <title>Chromosome-level genome of Camellia lanceoleosa provides a valuable resource for understanding genome evolution and self-incompatibility.</title>
        <authorList>
            <person name="Gong W."/>
            <person name="Xiao S."/>
            <person name="Wang L."/>
            <person name="Liao Z."/>
            <person name="Chang Y."/>
            <person name="Mo W."/>
            <person name="Hu G."/>
            <person name="Li W."/>
            <person name="Zhao G."/>
            <person name="Zhu H."/>
            <person name="Hu X."/>
            <person name="Ji K."/>
            <person name="Xiang X."/>
            <person name="Song Q."/>
            <person name="Yuan D."/>
            <person name="Jin S."/>
            <person name="Zhang L."/>
        </authorList>
    </citation>
    <scope>NUCLEOTIDE SEQUENCE [LARGE SCALE GENOMIC DNA]</scope>
    <source>
        <strain evidence="1">SQ_2022a</strain>
    </source>
</reference>
<sequence>MIVEDTNSVAMIAEDIAEDTNSGNADEGSQLYTNALQVLTDSKCMPLDDNVMEKMIDLPELLHLVGRYAFVSVRGLSETYKGVIFNTLFGLSVNYWMAICTSLNLTGMLRFSAAAAFVLYVIKFPEPFSMTRHMHVKFSKRNTKL</sequence>
<proteinExistence type="predicted"/>
<evidence type="ECO:0000313" key="1">
    <source>
        <dbReference type="EMBL" id="KAI7994264.1"/>
    </source>
</evidence>
<accession>A0ACC0G0U0</accession>
<comment type="caution">
    <text evidence="1">The sequence shown here is derived from an EMBL/GenBank/DDBJ whole genome shotgun (WGS) entry which is preliminary data.</text>
</comment>
<dbReference type="EMBL" id="CM045769">
    <property type="protein sequence ID" value="KAI7994264.1"/>
    <property type="molecule type" value="Genomic_DNA"/>
</dbReference>
<evidence type="ECO:0000313" key="2">
    <source>
        <dbReference type="Proteomes" id="UP001060215"/>
    </source>
</evidence>
<name>A0ACC0G0U0_9ERIC</name>
<keyword evidence="2" id="KW-1185">Reference proteome</keyword>
<organism evidence="1 2">
    <name type="scientific">Camellia lanceoleosa</name>
    <dbReference type="NCBI Taxonomy" id="1840588"/>
    <lineage>
        <taxon>Eukaryota</taxon>
        <taxon>Viridiplantae</taxon>
        <taxon>Streptophyta</taxon>
        <taxon>Embryophyta</taxon>
        <taxon>Tracheophyta</taxon>
        <taxon>Spermatophyta</taxon>
        <taxon>Magnoliopsida</taxon>
        <taxon>eudicotyledons</taxon>
        <taxon>Gunneridae</taxon>
        <taxon>Pentapetalae</taxon>
        <taxon>asterids</taxon>
        <taxon>Ericales</taxon>
        <taxon>Theaceae</taxon>
        <taxon>Camellia</taxon>
    </lineage>
</organism>
<dbReference type="Proteomes" id="UP001060215">
    <property type="component" value="Chromosome 12"/>
</dbReference>